<feature type="signal peptide" evidence="2">
    <location>
        <begin position="1"/>
        <end position="32"/>
    </location>
</feature>
<name>A0A517U697_9BACT</name>
<evidence type="ECO:0000313" key="4">
    <source>
        <dbReference type="Proteomes" id="UP000317909"/>
    </source>
</evidence>
<dbReference type="Proteomes" id="UP000317909">
    <property type="component" value="Chromosome"/>
</dbReference>
<dbReference type="AlphaFoldDB" id="A0A517U697"/>
<gene>
    <name evidence="3" type="ORF">I41_54040</name>
</gene>
<evidence type="ECO:0000256" key="1">
    <source>
        <dbReference type="SAM" id="MobiDB-lite"/>
    </source>
</evidence>
<accession>A0A517U697</accession>
<reference evidence="3 4" key="1">
    <citation type="submission" date="2019-02" db="EMBL/GenBank/DDBJ databases">
        <title>Deep-cultivation of Planctomycetes and their phenomic and genomic characterization uncovers novel biology.</title>
        <authorList>
            <person name="Wiegand S."/>
            <person name="Jogler M."/>
            <person name="Boedeker C."/>
            <person name="Pinto D."/>
            <person name="Vollmers J."/>
            <person name="Rivas-Marin E."/>
            <person name="Kohn T."/>
            <person name="Peeters S.H."/>
            <person name="Heuer A."/>
            <person name="Rast P."/>
            <person name="Oberbeckmann S."/>
            <person name="Bunk B."/>
            <person name="Jeske O."/>
            <person name="Meyerdierks A."/>
            <person name="Storesund J.E."/>
            <person name="Kallscheuer N."/>
            <person name="Luecker S."/>
            <person name="Lage O.M."/>
            <person name="Pohl T."/>
            <person name="Merkel B.J."/>
            <person name="Hornburger P."/>
            <person name="Mueller R.-W."/>
            <person name="Bruemmer F."/>
            <person name="Labrenz M."/>
            <person name="Spormann A.M."/>
            <person name="Op den Camp H."/>
            <person name="Overmann J."/>
            <person name="Amann R."/>
            <person name="Jetten M.S.M."/>
            <person name="Mascher T."/>
            <person name="Medema M.H."/>
            <person name="Devos D.P."/>
            <person name="Kaster A.-K."/>
            <person name="Ovreas L."/>
            <person name="Rohde M."/>
            <person name="Galperin M.Y."/>
            <person name="Jogler C."/>
        </authorList>
    </citation>
    <scope>NUCLEOTIDE SEQUENCE [LARGE SCALE GENOMIC DNA]</scope>
    <source>
        <strain evidence="3 4">I41</strain>
    </source>
</reference>
<evidence type="ECO:0000313" key="3">
    <source>
        <dbReference type="EMBL" id="QDT76159.1"/>
    </source>
</evidence>
<feature type="region of interest" description="Disordered" evidence="1">
    <location>
        <begin position="494"/>
        <end position="520"/>
    </location>
</feature>
<keyword evidence="2" id="KW-0732">Signal</keyword>
<protein>
    <recommendedName>
        <fullName evidence="5">Carbohydrate-binding domain-containing protein</fullName>
    </recommendedName>
</protein>
<organism evidence="3 4">
    <name type="scientific">Lacipirellula limnantheis</name>
    <dbReference type="NCBI Taxonomy" id="2528024"/>
    <lineage>
        <taxon>Bacteria</taxon>
        <taxon>Pseudomonadati</taxon>
        <taxon>Planctomycetota</taxon>
        <taxon>Planctomycetia</taxon>
        <taxon>Pirellulales</taxon>
        <taxon>Lacipirellulaceae</taxon>
        <taxon>Lacipirellula</taxon>
    </lineage>
</organism>
<dbReference type="SUPFAM" id="SSF49344">
    <property type="entry name" value="CBD9-like"/>
    <property type="match status" value="1"/>
</dbReference>
<dbReference type="Gene3D" id="2.60.40.1190">
    <property type="match status" value="1"/>
</dbReference>
<dbReference type="OrthoDB" id="226401at2"/>
<evidence type="ECO:0008006" key="5">
    <source>
        <dbReference type="Google" id="ProtNLM"/>
    </source>
</evidence>
<evidence type="ECO:0000256" key="2">
    <source>
        <dbReference type="SAM" id="SignalP"/>
    </source>
</evidence>
<proteinExistence type="predicted"/>
<dbReference type="EMBL" id="CP036339">
    <property type="protein sequence ID" value="QDT76159.1"/>
    <property type="molecule type" value="Genomic_DNA"/>
</dbReference>
<feature type="chain" id="PRO_5022166505" description="Carbohydrate-binding domain-containing protein" evidence="2">
    <location>
        <begin position="33"/>
        <end position="520"/>
    </location>
</feature>
<keyword evidence="4" id="KW-1185">Reference proteome</keyword>
<sequence length="520" mass="55907" precursor="true">MDLTPLRMLITRQSLAVTLAAAGGFASTPARAQTFAEEVAQASYDASIAPADPPAALRSDAAPVNADALADQAAAAKQAEEIDIVRQLARQRGGQPAALAQIIQMSRSFNDAVAAEILDELAAAHLRAGDLNLAADARRVLAEQYPGTPRAQDALLWLVRLYSSSEMVHARRQPSQGAVDMLRQIPANADLANARTNGAVKRELREQRNQRSTAANQPAAPYAIHLATQSMDRHPELADNAALAYQRAIAARLAGQQKQSQAFLSPLKHRRGGDPWGDCARMEAWLESGDDQRPPKPTALCVFADDPPQLDGLLNEPFWQLALPLPLKPHHAPAAGVKSDVVQARYEQPSSDSPTSAAPAASQVQLAYDREYLYVAIVCEKPAGAVTAADDGPRPRDADVEPHDHVTLRLDVDRDYASCFELLIDSRGWTADRCWGDAAWNPEWFVAAGELNGAANGHAWIVELAIPWSELTPTPPTRGNAWALSLVRTLPPAANQPSQSWRGPAGASPGPESFGVLQFE</sequence>
<dbReference type="RefSeq" id="WP_145435906.1">
    <property type="nucleotide sequence ID" value="NZ_CP036339.1"/>
</dbReference>
<dbReference type="KEGG" id="llh:I41_54040"/>